<evidence type="ECO:0000313" key="1">
    <source>
        <dbReference type="EMBL" id="EIT68696.1"/>
    </source>
</evidence>
<sequence length="211" mass="22933">MWRNHYLSGAETNDSIAWHIADTRNIRNARDAQAVIESLAKSMQKDQVELDTFQARPYQGGCCDNRFSPETYQEGVAKKRMQICFFEARKNELSGGASAASASPSPAAVAECGAAQSASINSTLEQIDQRLARFLESPAGKQIGTATPMLQAVMWGTSQQANALRECANAEAFKKRLTELDAAFDSAKQACVQIQSRPDICGPVAPEDLTQ</sequence>
<proteinExistence type="predicted"/>
<dbReference type="EMBL" id="AKGD01000003">
    <property type="protein sequence ID" value="EIT68696.1"/>
    <property type="molecule type" value="Genomic_DNA"/>
</dbReference>
<evidence type="ECO:0000313" key="2">
    <source>
        <dbReference type="Proteomes" id="UP000003704"/>
    </source>
</evidence>
<protein>
    <submittedName>
        <fullName evidence="1">Uncharacterized protein</fullName>
    </submittedName>
</protein>
<organism evidence="1 2">
    <name type="scientific">Hydrocarboniphaga effusa AP103</name>
    <dbReference type="NCBI Taxonomy" id="1172194"/>
    <lineage>
        <taxon>Bacteria</taxon>
        <taxon>Pseudomonadati</taxon>
        <taxon>Pseudomonadota</taxon>
        <taxon>Gammaproteobacteria</taxon>
        <taxon>Nevskiales</taxon>
        <taxon>Nevskiaceae</taxon>
        <taxon>Hydrocarboniphaga</taxon>
    </lineage>
</organism>
<reference evidence="1 2" key="1">
    <citation type="journal article" date="2012" name="J. Bacteriol.">
        <title>Genome Sequence of n-Alkane-Degrading Hydrocarboniphaga effusa Strain AP103T (ATCC BAA-332T).</title>
        <authorList>
            <person name="Chang H.K."/>
            <person name="Zylstra G.J."/>
            <person name="Chae J.C."/>
        </authorList>
    </citation>
    <scope>NUCLEOTIDE SEQUENCE [LARGE SCALE GENOMIC DNA]</scope>
    <source>
        <strain evidence="1 2">AP103</strain>
    </source>
</reference>
<gene>
    <name evidence="1" type="ORF">WQQ_38910</name>
</gene>
<dbReference type="AlphaFoldDB" id="I8HYW1"/>
<keyword evidence="2" id="KW-1185">Reference proteome</keyword>
<dbReference type="Proteomes" id="UP000003704">
    <property type="component" value="Unassembled WGS sequence"/>
</dbReference>
<name>I8HYW1_9GAMM</name>
<accession>I8HYW1</accession>
<comment type="caution">
    <text evidence="1">The sequence shown here is derived from an EMBL/GenBank/DDBJ whole genome shotgun (WGS) entry which is preliminary data.</text>
</comment>